<dbReference type="PANTHER" id="PTHR46128:SF358">
    <property type="entry name" value="TETRATRICOPEPTIDE REPEAT (TPR)-LIKE SUPERFAMILY PROTEIN"/>
    <property type="match status" value="1"/>
</dbReference>
<evidence type="ECO:0008006" key="7">
    <source>
        <dbReference type="Google" id="ProtNLM"/>
    </source>
</evidence>
<dbReference type="NCBIfam" id="TIGR00756">
    <property type="entry name" value="PPR"/>
    <property type="match status" value="4"/>
</dbReference>
<dbReference type="EMBL" id="BQKI01000074">
    <property type="protein sequence ID" value="GJN19784.1"/>
    <property type="molecule type" value="Genomic_DNA"/>
</dbReference>
<keyword evidence="2" id="KW-0677">Repeat</keyword>
<evidence type="ECO:0000313" key="5">
    <source>
        <dbReference type="EMBL" id="GJN19784.1"/>
    </source>
</evidence>
<dbReference type="InterPro" id="IPR002885">
    <property type="entry name" value="PPR_rpt"/>
</dbReference>
<comment type="caution">
    <text evidence="5">The sequence shown here is derived from an EMBL/GenBank/DDBJ whole genome shotgun (WGS) entry which is preliminary data.</text>
</comment>
<dbReference type="InterPro" id="IPR050872">
    <property type="entry name" value="PPR_P_subfamily"/>
</dbReference>
<feature type="repeat" description="PPR" evidence="4">
    <location>
        <begin position="176"/>
        <end position="211"/>
    </location>
</feature>
<name>A0AAV5E8U5_ELECO</name>
<dbReference type="AlphaFoldDB" id="A0AAV5E8U5"/>
<accession>A0AAV5E8U5</accession>
<dbReference type="Proteomes" id="UP001054889">
    <property type="component" value="Unassembled WGS sequence"/>
</dbReference>
<evidence type="ECO:0000256" key="3">
    <source>
        <dbReference type="ARBA" id="ARBA00022946"/>
    </source>
</evidence>
<protein>
    <recommendedName>
        <fullName evidence="7">Pentatricopeptide repeat-containing protein</fullName>
    </recommendedName>
</protein>
<feature type="repeat" description="PPR" evidence="4">
    <location>
        <begin position="140"/>
        <end position="175"/>
    </location>
</feature>
<evidence type="ECO:0000256" key="4">
    <source>
        <dbReference type="PROSITE-ProRule" id="PRU00708"/>
    </source>
</evidence>
<keyword evidence="6" id="KW-1185">Reference proteome</keyword>
<dbReference type="Gene3D" id="1.25.40.10">
    <property type="entry name" value="Tetratricopeptide repeat domain"/>
    <property type="match status" value="2"/>
</dbReference>
<gene>
    <name evidence="5" type="primary">gb07093</name>
    <name evidence="5" type="ORF">PR202_gb07093</name>
</gene>
<feature type="repeat" description="PPR" evidence="4">
    <location>
        <begin position="105"/>
        <end position="139"/>
    </location>
</feature>
<feature type="repeat" description="PPR" evidence="4">
    <location>
        <begin position="213"/>
        <end position="247"/>
    </location>
</feature>
<evidence type="ECO:0000256" key="2">
    <source>
        <dbReference type="ARBA" id="ARBA00022737"/>
    </source>
</evidence>
<reference evidence="5" key="2">
    <citation type="submission" date="2021-12" db="EMBL/GenBank/DDBJ databases">
        <title>Resequencing data analysis of finger millet.</title>
        <authorList>
            <person name="Hatakeyama M."/>
            <person name="Aluri S."/>
            <person name="Balachadran M.T."/>
            <person name="Sivarajan S.R."/>
            <person name="Poveda L."/>
            <person name="Shimizu-Inatsugi R."/>
            <person name="Schlapbach R."/>
            <person name="Sreeman S.M."/>
            <person name="Shimizu K.K."/>
        </authorList>
    </citation>
    <scope>NUCLEOTIDE SEQUENCE</scope>
</reference>
<dbReference type="PROSITE" id="PS51375">
    <property type="entry name" value="PPR"/>
    <property type="match status" value="4"/>
</dbReference>
<dbReference type="InterPro" id="IPR011990">
    <property type="entry name" value="TPR-like_helical_dom_sf"/>
</dbReference>
<organism evidence="5 6">
    <name type="scientific">Eleusine coracana subsp. coracana</name>
    <dbReference type="NCBI Taxonomy" id="191504"/>
    <lineage>
        <taxon>Eukaryota</taxon>
        <taxon>Viridiplantae</taxon>
        <taxon>Streptophyta</taxon>
        <taxon>Embryophyta</taxon>
        <taxon>Tracheophyta</taxon>
        <taxon>Spermatophyta</taxon>
        <taxon>Magnoliopsida</taxon>
        <taxon>Liliopsida</taxon>
        <taxon>Poales</taxon>
        <taxon>Poaceae</taxon>
        <taxon>PACMAD clade</taxon>
        <taxon>Chloridoideae</taxon>
        <taxon>Cynodonteae</taxon>
        <taxon>Eleusininae</taxon>
        <taxon>Eleusine</taxon>
    </lineage>
</organism>
<dbReference type="Pfam" id="PF13041">
    <property type="entry name" value="PPR_2"/>
    <property type="match status" value="1"/>
</dbReference>
<comment type="similarity">
    <text evidence="1">Belongs to the PPR family. P subfamily.</text>
</comment>
<dbReference type="PANTHER" id="PTHR46128">
    <property type="entry name" value="MITOCHONDRIAL GROUP I INTRON SPLICING FACTOR CCM1"/>
    <property type="match status" value="1"/>
</dbReference>
<proteinExistence type="inferred from homology"/>
<keyword evidence="3" id="KW-0809">Transit peptide</keyword>
<dbReference type="Pfam" id="PF12854">
    <property type="entry name" value="PPR_1"/>
    <property type="match status" value="2"/>
</dbReference>
<sequence>MGVLHKLFAATNVSCRVRACRRSCSELDRIIRERFHVGSLSPDDALNLFDELLPQARPALLGAINLLLTVVSRGPSSSTVRDGPTLAVSLFNRMAQEGNKTVALDLCTHNIIIGCFCRMGRLDLSFAAFGKILKAGWQVDTITFVNLLRSLCAEKKTSEAMDIVLRRMPELGCTPDVFSYSILLKGLCDKKESQEALKLLYMMVDNAGSCPPDVVSYSTVVDGFFKEGEVEKAYSLFQKMWMKGFHQML</sequence>
<evidence type="ECO:0000256" key="1">
    <source>
        <dbReference type="ARBA" id="ARBA00007626"/>
    </source>
</evidence>
<reference evidence="5" key="1">
    <citation type="journal article" date="2018" name="DNA Res.">
        <title>Multiple hybrid de novo genome assembly of finger millet, an orphan allotetraploid crop.</title>
        <authorList>
            <person name="Hatakeyama M."/>
            <person name="Aluri S."/>
            <person name="Balachadran M.T."/>
            <person name="Sivarajan S.R."/>
            <person name="Patrignani A."/>
            <person name="Gruter S."/>
            <person name="Poveda L."/>
            <person name="Shimizu-Inatsugi R."/>
            <person name="Baeten J."/>
            <person name="Francoijs K.J."/>
            <person name="Nataraja K.N."/>
            <person name="Reddy Y.A.N."/>
            <person name="Phadnis S."/>
            <person name="Ravikumar R.L."/>
            <person name="Schlapbach R."/>
            <person name="Sreeman S.M."/>
            <person name="Shimizu K.K."/>
        </authorList>
    </citation>
    <scope>NUCLEOTIDE SEQUENCE</scope>
</reference>
<evidence type="ECO:0000313" key="6">
    <source>
        <dbReference type="Proteomes" id="UP001054889"/>
    </source>
</evidence>